<dbReference type="Pfam" id="PF21522">
    <property type="entry name" value="MreB-like_C"/>
    <property type="match status" value="1"/>
</dbReference>
<sequence length="322" mass="34819">MFVLGLDIGYSNVKLAFGDQLAPPTTKLFPAGAAPVEHLPQAIDRASDTLRVTLDGVAWGAGISVSKLSNWNRALHQDYTNTSSYKALFYAALLSSERSVIDVLVTGLPVSQWQDRSARQALANQLKGVHQITPKRQVAVEQVHVVPQPTGAFVEQLFTTQDRRLSDGRVLVIDPGYFSVDWVLLNEGEIVSASSGTSLEAMSVLLDKTSELICDDHGGKLTPEKIEDALRSGSSNVLLLGQEIILQDYLAAAAQSISMIALEAMKQSLRREKGSVDIVLLAGGGASLYRNATKEFFPLNPIFTPSQPTLANALGFFYFGRG</sequence>
<dbReference type="SUPFAM" id="SSF53067">
    <property type="entry name" value="Actin-like ATPase domain"/>
    <property type="match status" value="2"/>
</dbReference>
<dbReference type="CDD" id="cd10227">
    <property type="entry name" value="ASKHA_NBD_ParM-like"/>
    <property type="match status" value="1"/>
</dbReference>
<evidence type="ECO:0000313" key="4">
    <source>
        <dbReference type="Proteomes" id="UP001284537"/>
    </source>
</evidence>
<dbReference type="RefSeq" id="WP_319961008.1">
    <property type="nucleotide sequence ID" value="NZ_JAXARY010000004.1"/>
</dbReference>
<evidence type="ECO:0000259" key="1">
    <source>
        <dbReference type="Pfam" id="PF17989"/>
    </source>
</evidence>
<dbReference type="Proteomes" id="UP001284537">
    <property type="component" value="Unassembled WGS sequence"/>
</dbReference>
<feature type="domain" description="Actin-like protein N-terminal" evidence="1">
    <location>
        <begin position="5"/>
        <end position="151"/>
    </location>
</feature>
<evidence type="ECO:0000259" key="2">
    <source>
        <dbReference type="Pfam" id="PF21522"/>
    </source>
</evidence>
<organism evidence="3 4">
    <name type="scientific">Methylomonas defluvii</name>
    <dbReference type="NCBI Taxonomy" id="3045149"/>
    <lineage>
        <taxon>Bacteria</taxon>
        <taxon>Pseudomonadati</taxon>
        <taxon>Pseudomonadota</taxon>
        <taxon>Gammaproteobacteria</taxon>
        <taxon>Methylococcales</taxon>
        <taxon>Methylococcaceae</taxon>
        <taxon>Methylomonas</taxon>
    </lineage>
</organism>
<accession>A0ABU4UCS0</accession>
<dbReference type="Pfam" id="PF17989">
    <property type="entry name" value="ALP_N"/>
    <property type="match status" value="1"/>
</dbReference>
<proteinExistence type="predicted"/>
<name>A0ABU4UCS0_9GAMM</name>
<dbReference type="InterPro" id="IPR040607">
    <property type="entry name" value="ALP_N"/>
</dbReference>
<evidence type="ECO:0000313" key="3">
    <source>
        <dbReference type="EMBL" id="MDX8126971.1"/>
    </source>
</evidence>
<reference evidence="3 4" key="1">
    <citation type="submission" date="2023-11" db="EMBL/GenBank/DDBJ databases">
        <authorList>
            <person name="Ouyang M.-Y."/>
        </authorList>
    </citation>
    <scope>NUCLEOTIDE SEQUENCE [LARGE SCALE GENOMIC DNA]</scope>
    <source>
        <strain evidence="3 4">OY6</strain>
    </source>
</reference>
<dbReference type="Gene3D" id="3.30.420.40">
    <property type="match status" value="2"/>
</dbReference>
<dbReference type="InterPro" id="IPR043129">
    <property type="entry name" value="ATPase_NBD"/>
</dbReference>
<keyword evidence="4" id="KW-1185">Reference proteome</keyword>
<dbReference type="EMBL" id="JAXARY010000004">
    <property type="protein sequence ID" value="MDX8126971.1"/>
    <property type="molecule type" value="Genomic_DNA"/>
</dbReference>
<feature type="domain" description="Actin homologue MreB-like C-terminal" evidence="2">
    <location>
        <begin position="172"/>
        <end position="292"/>
    </location>
</feature>
<protein>
    <submittedName>
        <fullName evidence="3">ParM/StbA family protein</fullName>
    </submittedName>
</protein>
<gene>
    <name evidence="3" type="ORF">QLH52_06740</name>
</gene>
<dbReference type="InterPro" id="IPR049067">
    <property type="entry name" value="MreB-like_C"/>
</dbReference>
<comment type="caution">
    <text evidence="3">The sequence shown here is derived from an EMBL/GenBank/DDBJ whole genome shotgun (WGS) entry which is preliminary data.</text>
</comment>